<evidence type="ECO:0008006" key="3">
    <source>
        <dbReference type="Google" id="ProtNLM"/>
    </source>
</evidence>
<name>A0A0D1XXV3_9PEZI</name>
<dbReference type="EMBL" id="KN847532">
    <property type="protein sequence ID" value="KIW07616.1"/>
    <property type="molecule type" value="Genomic_DNA"/>
</dbReference>
<protein>
    <recommendedName>
        <fullName evidence="3">Glyoxalase-like domain-containing protein</fullName>
    </recommendedName>
</protein>
<gene>
    <name evidence="1" type="ORF">PV09_01566</name>
</gene>
<dbReference type="InterPro" id="IPR029068">
    <property type="entry name" value="Glyas_Bleomycin-R_OHBP_Dase"/>
</dbReference>
<reference evidence="1 2" key="1">
    <citation type="submission" date="2015-01" db="EMBL/GenBank/DDBJ databases">
        <title>The Genome Sequence of Ochroconis gallopava CBS43764.</title>
        <authorList>
            <consortium name="The Broad Institute Genomics Platform"/>
            <person name="Cuomo C."/>
            <person name="de Hoog S."/>
            <person name="Gorbushina A."/>
            <person name="Stielow B."/>
            <person name="Teixiera M."/>
            <person name="Abouelleil A."/>
            <person name="Chapman S.B."/>
            <person name="Priest M."/>
            <person name="Young S.K."/>
            <person name="Wortman J."/>
            <person name="Nusbaum C."/>
            <person name="Birren B."/>
        </authorList>
    </citation>
    <scope>NUCLEOTIDE SEQUENCE [LARGE SCALE GENOMIC DNA]</scope>
    <source>
        <strain evidence="1 2">CBS 43764</strain>
    </source>
</reference>
<dbReference type="GeneID" id="27309539"/>
<sequence length="289" mass="32035">MPPSFGTSGAPPEPTRLRQIALVVRDLKKAEQLLTKVLGVEVCFRDPAVAQWGLENFLLPIGGDIIEVVAPFKEGTTAGRLLEKRGEGGYMIIMQNLNAQKRRQYIESKKLSKVIFEHVHDDVTCIQYHPKGIKGGMMPELDSHAATEANPNPLKDRFSPWHACGKDYEHYSRLMRKYGDLHLSSALLRLAPGDWDTEGASRQWESIFGVGMSRDLVAFTNARMGFVRGQEGKPEGLDSITISVNDGARLDGILQRASDLGLCGDGFVNMCNVKWYFRYAGGGRAPSRL</sequence>
<dbReference type="Gene3D" id="3.10.180.10">
    <property type="entry name" value="2,3-Dihydroxybiphenyl 1,2-Dioxygenase, domain 1"/>
    <property type="match status" value="1"/>
</dbReference>
<dbReference type="RefSeq" id="XP_016217485.1">
    <property type="nucleotide sequence ID" value="XM_016354473.1"/>
</dbReference>
<evidence type="ECO:0000313" key="2">
    <source>
        <dbReference type="Proteomes" id="UP000053259"/>
    </source>
</evidence>
<proteinExistence type="predicted"/>
<dbReference type="InParanoid" id="A0A0D1XXV3"/>
<dbReference type="SUPFAM" id="SSF54593">
    <property type="entry name" value="Glyoxalase/Bleomycin resistance protein/Dihydroxybiphenyl dioxygenase"/>
    <property type="match status" value="1"/>
</dbReference>
<evidence type="ECO:0000313" key="1">
    <source>
        <dbReference type="EMBL" id="KIW07616.1"/>
    </source>
</evidence>
<dbReference type="AlphaFoldDB" id="A0A0D1XXV3"/>
<organism evidence="1 2">
    <name type="scientific">Verruconis gallopava</name>
    <dbReference type="NCBI Taxonomy" id="253628"/>
    <lineage>
        <taxon>Eukaryota</taxon>
        <taxon>Fungi</taxon>
        <taxon>Dikarya</taxon>
        <taxon>Ascomycota</taxon>
        <taxon>Pezizomycotina</taxon>
        <taxon>Dothideomycetes</taxon>
        <taxon>Pleosporomycetidae</taxon>
        <taxon>Venturiales</taxon>
        <taxon>Sympoventuriaceae</taxon>
        <taxon>Verruconis</taxon>
    </lineage>
</organism>
<keyword evidence="2" id="KW-1185">Reference proteome</keyword>
<dbReference type="HOGENOM" id="CLU_083994_0_0_1"/>
<dbReference type="OrthoDB" id="4179687at2759"/>
<dbReference type="VEuPathDB" id="FungiDB:PV09_01566"/>
<dbReference type="Proteomes" id="UP000053259">
    <property type="component" value="Unassembled WGS sequence"/>
</dbReference>
<accession>A0A0D1XXV3</accession>